<keyword evidence="3" id="KW-1185">Reference proteome</keyword>
<dbReference type="AlphaFoldDB" id="A0A4C2ABE7"/>
<protein>
    <submittedName>
        <fullName evidence="2">Uncharacterized protein</fullName>
    </submittedName>
</protein>
<accession>A0A4C2ABE7</accession>
<sequence length="189" mass="20820">MRIIGKSFPGEGRSGVEAGYAHVDTASLKPHRGRSRAGHSDLLKGELMIALGLRVCVVGCDHLLSGESLHDEQRAGGLVQEPRRRDGVQPVRGRPGRSDAPPPRAHDPTSWLWPRSMRNRATDTAQVSGIKDCRYSLMYGWCCLNGAVVAQKSSSGSTERWWLRGAVVPQRSSPDSEDRWWLNKAVVVQ</sequence>
<proteinExistence type="predicted"/>
<gene>
    <name evidence="2" type="ORF">EVAR_100277_1</name>
</gene>
<reference evidence="2 3" key="1">
    <citation type="journal article" date="2019" name="Commun. Biol.">
        <title>The bagworm genome reveals a unique fibroin gene that provides high tensile strength.</title>
        <authorList>
            <person name="Kono N."/>
            <person name="Nakamura H."/>
            <person name="Ohtoshi R."/>
            <person name="Tomita M."/>
            <person name="Numata K."/>
            <person name="Arakawa K."/>
        </authorList>
    </citation>
    <scope>NUCLEOTIDE SEQUENCE [LARGE SCALE GENOMIC DNA]</scope>
</reference>
<evidence type="ECO:0000313" key="3">
    <source>
        <dbReference type="Proteomes" id="UP000299102"/>
    </source>
</evidence>
<evidence type="ECO:0000313" key="2">
    <source>
        <dbReference type="EMBL" id="GBP96713.1"/>
    </source>
</evidence>
<evidence type="ECO:0000256" key="1">
    <source>
        <dbReference type="SAM" id="MobiDB-lite"/>
    </source>
</evidence>
<organism evidence="2 3">
    <name type="scientific">Eumeta variegata</name>
    <name type="common">Bagworm moth</name>
    <name type="synonym">Eumeta japonica</name>
    <dbReference type="NCBI Taxonomy" id="151549"/>
    <lineage>
        <taxon>Eukaryota</taxon>
        <taxon>Metazoa</taxon>
        <taxon>Ecdysozoa</taxon>
        <taxon>Arthropoda</taxon>
        <taxon>Hexapoda</taxon>
        <taxon>Insecta</taxon>
        <taxon>Pterygota</taxon>
        <taxon>Neoptera</taxon>
        <taxon>Endopterygota</taxon>
        <taxon>Lepidoptera</taxon>
        <taxon>Glossata</taxon>
        <taxon>Ditrysia</taxon>
        <taxon>Tineoidea</taxon>
        <taxon>Psychidae</taxon>
        <taxon>Oiketicinae</taxon>
        <taxon>Eumeta</taxon>
    </lineage>
</organism>
<dbReference type="Proteomes" id="UP000299102">
    <property type="component" value="Unassembled WGS sequence"/>
</dbReference>
<dbReference type="EMBL" id="BGZK01002825">
    <property type="protein sequence ID" value="GBP96713.1"/>
    <property type="molecule type" value="Genomic_DNA"/>
</dbReference>
<name>A0A4C2ABE7_EUMVA</name>
<feature type="region of interest" description="Disordered" evidence="1">
    <location>
        <begin position="71"/>
        <end position="111"/>
    </location>
</feature>
<comment type="caution">
    <text evidence="2">The sequence shown here is derived from an EMBL/GenBank/DDBJ whole genome shotgun (WGS) entry which is preliminary data.</text>
</comment>